<dbReference type="OMA" id="HNICCVT"/>
<evidence type="ECO:0000313" key="2">
    <source>
        <dbReference type="EMBL" id="ODM97548.1"/>
    </source>
</evidence>
<protein>
    <submittedName>
        <fullName evidence="2">Uncharacterized protein</fullName>
    </submittedName>
</protein>
<feature type="chain" id="PRO_5008904690" evidence="1">
    <location>
        <begin position="24"/>
        <end position="195"/>
    </location>
</feature>
<comment type="caution">
    <text evidence="2">The sequence shown here is derived from an EMBL/GenBank/DDBJ whole genome shotgun (WGS) entry which is preliminary data.</text>
</comment>
<gene>
    <name evidence="2" type="ORF">Ocin01_09138</name>
</gene>
<dbReference type="AlphaFoldDB" id="A0A1D2MX64"/>
<evidence type="ECO:0000256" key="1">
    <source>
        <dbReference type="SAM" id="SignalP"/>
    </source>
</evidence>
<name>A0A1D2MX64_ORCCI</name>
<dbReference type="Proteomes" id="UP000094527">
    <property type="component" value="Unassembled WGS sequence"/>
</dbReference>
<evidence type="ECO:0000313" key="3">
    <source>
        <dbReference type="Proteomes" id="UP000094527"/>
    </source>
</evidence>
<keyword evidence="1" id="KW-0732">Signal</keyword>
<accession>A0A1D2MX64</accession>
<proteinExistence type="predicted"/>
<sequence length="195" mass="22850">MRTRLFSLVYLILVIGVIQSSHCHPDCDHKRILNNFLDMCKVYSPYSTLKRETKNGGNGYNQIWPLNNGVDSPVSQYPINEEDSDQAMNPFLRWVANNNLQSNPSYGNHYPHRKNDFQTAEVPNEPEDFASFNNWYLNPVYAGAEWQSPIERWRRTGHMKEEIWHFVHNICCVTGCPFPEAYWEFDKNVNICGMR</sequence>
<feature type="signal peptide" evidence="1">
    <location>
        <begin position="1"/>
        <end position="23"/>
    </location>
</feature>
<reference evidence="2 3" key="1">
    <citation type="journal article" date="2016" name="Genome Biol. Evol.">
        <title>Gene Family Evolution Reflects Adaptation to Soil Environmental Stressors in the Genome of the Collembolan Orchesella cincta.</title>
        <authorList>
            <person name="Faddeeva-Vakhrusheva A."/>
            <person name="Derks M.F."/>
            <person name="Anvar S.Y."/>
            <person name="Agamennone V."/>
            <person name="Suring W."/>
            <person name="Smit S."/>
            <person name="van Straalen N.M."/>
            <person name="Roelofs D."/>
        </authorList>
    </citation>
    <scope>NUCLEOTIDE SEQUENCE [LARGE SCALE GENOMIC DNA]</scope>
    <source>
        <tissue evidence="2">Mixed pool</tissue>
    </source>
</reference>
<keyword evidence="3" id="KW-1185">Reference proteome</keyword>
<dbReference type="EMBL" id="LJIJ01000433">
    <property type="protein sequence ID" value="ODM97548.1"/>
    <property type="molecule type" value="Genomic_DNA"/>
</dbReference>
<organism evidence="2 3">
    <name type="scientific">Orchesella cincta</name>
    <name type="common">Springtail</name>
    <name type="synonym">Podura cincta</name>
    <dbReference type="NCBI Taxonomy" id="48709"/>
    <lineage>
        <taxon>Eukaryota</taxon>
        <taxon>Metazoa</taxon>
        <taxon>Ecdysozoa</taxon>
        <taxon>Arthropoda</taxon>
        <taxon>Hexapoda</taxon>
        <taxon>Collembola</taxon>
        <taxon>Entomobryomorpha</taxon>
        <taxon>Entomobryoidea</taxon>
        <taxon>Orchesellidae</taxon>
        <taxon>Orchesellinae</taxon>
        <taxon>Orchesella</taxon>
    </lineage>
</organism>